<feature type="region of interest" description="Disordered" evidence="1">
    <location>
        <begin position="1"/>
        <end position="46"/>
    </location>
</feature>
<keyword evidence="4" id="KW-1185">Reference proteome</keyword>
<evidence type="ECO:0000259" key="2">
    <source>
        <dbReference type="Pfam" id="PF00182"/>
    </source>
</evidence>
<dbReference type="Pfam" id="PF00182">
    <property type="entry name" value="Glyco_hydro_19"/>
    <property type="match status" value="1"/>
</dbReference>
<gene>
    <name evidence="3" type="ORF">EG339_12915</name>
</gene>
<name>A0A3G6TGR4_9FLAO</name>
<dbReference type="Proteomes" id="UP000271193">
    <property type="component" value="Chromosome"/>
</dbReference>
<dbReference type="SUPFAM" id="SSF53955">
    <property type="entry name" value="Lysozyme-like"/>
    <property type="match status" value="1"/>
</dbReference>
<dbReference type="RefSeq" id="WP_123870380.1">
    <property type="nucleotide sequence ID" value="NZ_CP033932.1"/>
</dbReference>
<dbReference type="EMBL" id="CP033932">
    <property type="protein sequence ID" value="AZB25414.1"/>
    <property type="molecule type" value="Genomic_DNA"/>
</dbReference>
<sequence>MDRLKNEGEGNTPETQNQNTAQDNDKIKADNKQKMDDKRAENDEKDKKDEGLLLAIDGAKIKFNAHLGKFKVLNNVPTTQDKLTGTVVEKQIPNFIFDDGFQMISLTEWQDFGTAKVQENFVLLKKSTLPGIGKMPGNIPPESGKIEFVTSGQVNAPEKIDPKGAPVPEEKDDKKCFCEKEFTEDDIKSFYKSKKLFTAKNCPLPEEMKTYKAFTNALNKAMKDNNINTCLRKAHFLAQIETESDRLNTTMEYASGWDYDHSTHQEGYDSFKPYANYKKDKKLSAELHKKFNAQQIKQIQRAYNRYNECIKHGHNVKGYGPKYKGKGLIQLTWKDTYEKYFKHIGKKDLIDTPEVVANDLTYTCDSAAWFWDDRQLGGYADKDDLIFISVRINGGLNGFDHRKSNVKSIIKLMKIEQDCKTNKLKSIGTYKYETSDIKNLKWGKNNKAKIEKLDD</sequence>
<feature type="compositionally biased region" description="Polar residues" evidence="1">
    <location>
        <begin position="12"/>
        <end position="22"/>
    </location>
</feature>
<dbReference type="GO" id="GO:0016998">
    <property type="term" value="P:cell wall macromolecule catabolic process"/>
    <property type="evidence" value="ECO:0007669"/>
    <property type="project" value="InterPro"/>
</dbReference>
<dbReference type="GeneID" id="99065706"/>
<accession>A0A3G6TGR4</accession>
<dbReference type="InterPro" id="IPR000726">
    <property type="entry name" value="Glyco_hydro_19_cat"/>
</dbReference>
<evidence type="ECO:0000313" key="4">
    <source>
        <dbReference type="Proteomes" id="UP000271193"/>
    </source>
</evidence>
<protein>
    <recommendedName>
        <fullName evidence="2">Glycoside hydrolase family 19 catalytic domain-containing protein</fullName>
    </recommendedName>
</protein>
<feature type="domain" description="Glycoside hydrolase family 19 catalytic" evidence="2">
    <location>
        <begin position="309"/>
        <end position="375"/>
    </location>
</feature>
<evidence type="ECO:0000256" key="1">
    <source>
        <dbReference type="SAM" id="MobiDB-lite"/>
    </source>
</evidence>
<dbReference type="AlphaFoldDB" id="A0A3G6TGR4"/>
<dbReference type="Gene3D" id="1.10.530.10">
    <property type="match status" value="1"/>
</dbReference>
<proteinExistence type="predicted"/>
<feature type="compositionally biased region" description="Basic and acidic residues" evidence="1">
    <location>
        <begin position="23"/>
        <end position="46"/>
    </location>
</feature>
<dbReference type="InterPro" id="IPR023346">
    <property type="entry name" value="Lysozyme-like_dom_sf"/>
</dbReference>
<reference evidence="4" key="1">
    <citation type="submission" date="2018-11" db="EMBL/GenBank/DDBJ databases">
        <title>Proposal to divide the Flavobacteriaceae and reorganize its genera based on Amino Acid Identity values calculated from whole genome sequences.</title>
        <authorList>
            <person name="Nicholson A.C."/>
            <person name="Gulvik C.A."/>
            <person name="Whitney A.M."/>
            <person name="Humrighouse B.W."/>
            <person name="Bell M."/>
            <person name="Holmes B."/>
            <person name="Steigerwalt A.G."/>
            <person name="Villarma A."/>
            <person name="Sheth M."/>
            <person name="Batra D."/>
            <person name="Pryor J."/>
            <person name="Bernardet J.-F."/>
            <person name="Hugo C."/>
            <person name="Kampfer P."/>
            <person name="Newman J."/>
            <person name="McQuiston J.R."/>
        </authorList>
    </citation>
    <scope>NUCLEOTIDE SEQUENCE [LARGE SCALE GENOMIC DNA]</scope>
    <source>
        <strain evidence="4">G0229</strain>
    </source>
</reference>
<organism evidence="3 4">
    <name type="scientific">Chryseobacterium bernardetii</name>
    <dbReference type="NCBI Taxonomy" id="1241978"/>
    <lineage>
        <taxon>Bacteria</taxon>
        <taxon>Pseudomonadati</taxon>
        <taxon>Bacteroidota</taxon>
        <taxon>Flavobacteriia</taxon>
        <taxon>Flavobacteriales</taxon>
        <taxon>Weeksellaceae</taxon>
        <taxon>Chryseobacterium group</taxon>
        <taxon>Chryseobacterium</taxon>
    </lineage>
</organism>
<evidence type="ECO:0000313" key="3">
    <source>
        <dbReference type="EMBL" id="AZB25414.1"/>
    </source>
</evidence>
<dbReference type="GO" id="GO:0006032">
    <property type="term" value="P:chitin catabolic process"/>
    <property type="evidence" value="ECO:0007669"/>
    <property type="project" value="InterPro"/>
</dbReference>
<dbReference type="KEGG" id="cben:EG339_12915"/>
<dbReference type="GO" id="GO:0004568">
    <property type="term" value="F:chitinase activity"/>
    <property type="evidence" value="ECO:0007669"/>
    <property type="project" value="InterPro"/>
</dbReference>